<evidence type="ECO:0000313" key="1">
    <source>
        <dbReference type="EMBL" id="PHQ48056.1"/>
    </source>
</evidence>
<keyword evidence="2" id="KW-1185">Reference proteome</keyword>
<reference evidence="1 2" key="1">
    <citation type="journal article" date="2017" name="Biochemistry">
        <title>Identification of the Biosynthetic Pathway for the Antibiotic Bicyclomycin.</title>
        <authorList>
            <person name="Patteson J."/>
            <person name="Cai W."/>
            <person name="Johnson R.A."/>
            <person name="Santa Maria K."/>
            <person name="Li B."/>
        </authorList>
    </citation>
    <scope>NUCLEOTIDE SEQUENCE [LARGE SCALE GENOMIC DNA]</scope>
    <source>
        <strain evidence="1 2">ATCC 21532</strain>
    </source>
</reference>
<dbReference type="InterPro" id="IPR045682">
    <property type="entry name" value="DUF6193"/>
</dbReference>
<accession>A0A2G1X9Z8</accession>
<sequence length="123" mass="13025">MSAQDGKSAAAETVALAWQRVLSLEEDLLAPEIARAAYAEPRLRELFPLVSHGALTLSRCTRSPWSNDVPTLYRRAGGGYVVIRYGEGRLGEPDTVEEAVALIVANLPAGCGAAVDGTADDLD</sequence>
<dbReference type="OrthoDB" id="3378006at2"/>
<dbReference type="AlphaFoldDB" id="A0A2G1X9Z8"/>
<evidence type="ECO:0000313" key="2">
    <source>
        <dbReference type="Proteomes" id="UP000222531"/>
    </source>
</evidence>
<dbReference type="RefSeq" id="WP_099202576.1">
    <property type="nucleotide sequence ID" value="NZ_JBIRXA010000019.1"/>
</dbReference>
<comment type="caution">
    <text evidence="1">The sequence shown here is derived from an EMBL/GenBank/DDBJ whole genome shotgun (WGS) entry which is preliminary data.</text>
</comment>
<dbReference type="EMBL" id="NHZO01000168">
    <property type="protein sequence ID" value="PHQ48056.1"/>
    <property type="molecule type" value="Genomic_DNA"/>
</dbReference>
<dbReference type="Pfam" id="PF19692">
    <property type="entry name" value="DUF6193"/>
    <property type="match status" value="1"/>
</dbReference>
<dbReference type="Proteomes" id="UP000222531">
    <property type="component" value="Unassembled WGS sequence"/>
</dbReference>
<name>A0A2G1X9Z8_STRCJ</name>
<gene>
    <name evidence="1" type="ORF">BLA24_31900</name>
</gene>
<organism evidence="1 2">
    <name type="scientific">Streptomyces cinnamoneus</name>
    <name type="common">Streptoverticillium cinnamoneum</name>
    <dbReference type="NCBI Taxonomy" id="53446"/>
    <lineage>
        <taxon>Bacteria</taxon>
        <taxon>Bacillati</taxon>
        <taxon>Actinomycetota</taxon>
        <taxon>Actinomycetes</taxon>
        <taxon>Kitasatosporales</taxon>
        <taxon>Streptomycetaceae</taxon>
        <taxon>Streptomyces</taxon>
        <taxon>Streptomyces cinnamoneus group</taxon>
    </lineage>
</organism>
<protein>
    <submittedName>
        <fullName evidence="1">Uncharacterized protein</fullName>
    </submittedName>
</protein>
<proteinExistence type="predicted"/>